<accession>A0ABR2LQR6</accession>
<evidence type="ECO:0000256" key="1">
    <source>
        <dbReference type="ARBA" id="ARBA00009414"/>
    </source>
</evidence>
<proteinExistence type="inferred from homology"/>
<comment type="caution">
    <text evidence="3">The sequence shown here is derived from an EMBL/GenBank/DDBJ whole genome shotgun (WGS) entry which is preliminary data.</text>
</comment>
<dbReference type="PANTHER" id="PTHR31969">
    <property type="entry name" value="GEM-LIKE PROTEIN 2"/>
    <property type="match status" value="1"/>
</dbReference>
<dbReference type="Gene3D" id="2.30.29.30">
    <property type="entry name" value="Pleckstrin-homology domain (PH domain)/Phosphotyrosine-binding domain (PTB)"/>
    <property type="match status" value="1"/>
</dbReference>
<evidence type="ECO:0000313" key="4">
    <source>
        <dbReference type="Proteomes" id="UP001412067"/>
    </source>
</evidence>
<reference evidence="3 4" key="1">
    <citation type="journal article" date="2022" name="Nat. Plants">
        <title>Genomes of leafy and leafless Platanthera orchids illuminate the evolution of mycoheterotrophy.</title>
        <authorList>
            <person name="Li M.H."/>
            <person name="Liu K.W."/>
            <person name="Li Z."/>
            <person name="Lu H.C."/>
            <person name="Ye Q.L."/>
            <person name="Zhang D."/>
            <person name="Wang J.Y."/>
            <person name="Li Y.F."/>
            <person name="Zhong Z.M."/>
            <person name="Liu X."/>
            <person name="Yu X."/>
            <person name="Liu D.K."/>
            <person name="Tu X.D."/>
            <person name="Liu B."/>
            <person name="Hao Y."/>
            <person name="Liao X.Y."/>
            <person name="Jiang Y.T."/>
            <person name="Sun W.H."/>
            <person name="Chen J."/>
            <person name="Chen Y.Q."/>
            <person name="Ai Y."/>
            <person name="Zhai J.W."/>
            <person name="Wu S.S."/>
            <person name="Zhou Z."/>
            <person name="Hsiao Y.Y."/>
            <person name="Wu W.L."/>
            <person name="Chen Y.Y."/>
            <person name="Lin Y.F."/>
            <person name="Hsu J.L."/>
            <person name="Li C.Y."/>
            <person name="Wang Z.W."/>
            <person name="Zhao X."/>
            <person name="Zhong W.Y."/>
            <person name="Ma X.K."/>
            <person name="Ma L."/>
            <person name="Huang J."/>
            <person name="Chen G.Z."/>
            <person name="Huang M.Z."/>
            <person name="Huang L."/>
            <person name="Peng D.H."/>
            <person name="Luo Y.B."/>
            <person name="Zou S.Q."/>
            <person name="Chen S.P."/>
            <person name="Lan S."/>
            <person name="Tsai W.C."/>
            <person name="Van de Peer Y."/>
            <person name="Liu Z.J."/>
        </authorList>
    </citation>
    <scope>NUCLEOTIDE SEQUENCE [LARGE SCALE GENOMIC DNA]</scope>
    <source>
        <strain evidence="3">Lor288</strain>
    </source>
</reference>
<dbReference type="InterPro" id="IPR037848">
    <property type="entry name" value="GEM-like"/>
</dbReference>
<dbReference type="SMART" id="SM00568">
    <property type="entry name" value="GRAM"/>
    <property type="match status" value="1"/>
</dbReference>
<dbReference type="InterPro" id="IPR011993">
    <property type="entry name" value="PH-like_dom_sf"/>
</dbReference>
<gene>
    <name evidence="3" type="ORF">KSP40_PGU018665</name>
</gene>
<comment type="similarity">
    <text evidence="1">Belongs to the GEM family.</text>
</comment>
<dbReference type="InterPro" id="IPR004182">
    <property type="entry name" value="GRAM"/>
</dbReference>
<protein>
    <submittedName>
        <fullName evidence="3">GEM-like protein 4</fullName>
    </submittedName>
</protein>
<name>A0ABR2LQR6_9ASPA</name>
<evidence type="ECO:0000259" key="2">
    <source>
        <dbReference type="SMART" id="SM00568"/>
    </source>
</evidence>
<evidence type="ECO:0000313" key="3">
    <source>
        <dbReference type="EMBL" id="KAK8947557.1"/>
    </source>
</evidence>
<dbReference type="Proteomes" id="UP001412067">
    <property type="component" value="Unassembled WGS sequence"/>
</dbReference>
<feature type="domain" description="GRAM" evidence="2">
    <location>
        <begin position="91"/>
        <end position="169"/>
    </location>
</feature>
<keyword evidence="4" id="KW-1185">Reference proteome</keyword>
<sequence>MDRRNQNQEEVIGIPLASPYEIDRSSRKPIRRATLSRKDSMVDRLKKISTKADNFVHGLRDHVSVGTKISETVKGKLSLGARILKTGGFEGVFRKAFSAGEGEKLLKASQCYLSTTAGPVAGLLFVSTERIAFISERAISLESPVGSSAKLPYKVLIPLRKVKGVFTSENMEKPSQKYIYISTVDGFELWFLGFVNYNKALKYLQKAVSQR</sequence>
<dbReference type="Pfam" id="PF02893">
    <property type="entry name" value="GRAM"/>
    <property type="match status" value="1"/>
</dbReference>
<organism evidence="3 4">
    <name type="scientific">Platanthera guangdongensis</name>
    <dbReference type="NCBI Taxonomy" id="2320717"/>
    <lineage>
        <taxon>Eukaryota</taxon>
        <taxon>Viridiplantae</taxon>
        <taxon>Streptophyta</taxon>
        <taxon>Embryophyta</taxon>
        <taxon>Tracheophyta</taxon>
        <taxon>Spermatophyta</taxon>
        <taxon>Magnoliopsida</taxon>
        <taxon>Liliopsida</taxon>
        <taxon>Asparagales</taxon>
        <taxon>Orchidaceae</taxon>
        <taxon>Orchidoideae</taxon>
        <taxon>Orchideae</taxon>
        <taxon>Orchidinae</taxon>
        <taxon>Platanthera</taxon>
    </lineage>
</organism>
<dbReference type="EMBL" id="JBBWWR010000016">
    <property type="protein sequence ID" value="KAK8947557.1"/>
    <property type="molecule type" value="Genomic_DNA"/>
</dbReference>